<evidence type="ECO:0000313" key="1">
    <source>
        <dbReference type="EMBL" id="QJA97484.1"/>
    </source>
</evidence>
<sequence length="131" mass="15250">MKAKDTVMSDEALQVSMRKEEPNFNYKLLPPEIQDILYWTREDQAEISFQAGWEQGWNDNKPYLPDANEPWDREQTVFNDGKQVGRQEVFDFLHKNSAAVMMNEHALKSQLEKWGLVTVDEQGLQDKGMGE</sequence>
<proteinExistence type="predicted"/>
<organism evidence="1">
    <name type="scientific">viral metagenome</name>
    <dbReference type="NCBI Taxonomy" id="1070528"/>
    <lineage>
        <taxon>unclassified sequences</taxon>
        <taxon>metagenomes</taxon>
        <taxon>organismal metagenomes</taxon>
    </lineage>
</organism>
<name>A0A6M3LV76_9ZZZZ</name>
<dbReference type="AlphaFoldDB" id="A0A6M3LV76"/>
<reference evidence="1" key="1">
    <citation type="submission" date="2020-03" db="EMBL/GenBank/DDBJ databases">
        <title>The deep terrestrial virosphere.</title>
        <authorList>
            <person name="Holmfeldt K."/>
            <person name="Nilsson E."/>
            <person name="Simone D."/>
            <person name="Lopez-Fernandez M."/>
            <person name="Wu X."/>
            <person name="de Brujin I."/>
            <person name="Lundin D."/>
            <person name="Andersson A."/>
            <person name="Bertilsson S."/>
            <person name="Dopson M."/>
        </authorList>
    </citation>
    <scope>NUCLEOTIDE SEQUENCE</scope>
    <source>
        <strain evidence="1">MM415B06181</strain>
    </source>
</reference>
<dbReference type="EMBL" id="MT143498">
    <property type="protein sequence ID" value="QJA97484.1"/>
    <property type="molecule type" value="Genomic_DNA"/>
</dbReference>
<protein>
    <submittedName>
        <fullName evidence="1">Uncharacterized protein</fullName>
    </submittedName>
</protein>
<accession>A0A6M3LV76</accession>
<gene>
    <name evidence="1" type="ORF">MM415B06181_0002</name>
</gene>